<dbReference type="PROSITE" id="PS51318">
    <property type="entry name" value="TAT"/>
    <property type="match status" value="1"/>
</dbReference>
<gene>
    <name evidence="2" type="ORF">ACFO8L_38790</name>
</gene>
<keyword evidence="3" id="KW-1185">Reference proteome</keyword>
<evidence type="ECO:0000313" key="3">
    <source>
        <dbReference type="Proteomes" id="UP001595891"/>
    </source>
</evidence>
<evidence type="ECO:0000313" key="2">
    <source>
        <dbReference type="EMBL" id="MFC4592089.1"/>
    </source>
</evidence>
<feature type="region of interest" description="Disordered" evidence="1">
    <location>
        <begin position="97"/>
        <end position="123"/>
    </location>
</feature>
<protein>
    <submittedName>
        <fullName evidence="2">Uncharacterized protein</fullName>
    </submittedName>
</protein>
<dbReference type="Proteomes" id="UP001595891">
    <property type="component" value="Unassembled WGS sequence"/>
</dbReference>
<dbReference type="RefSeq" id="WP_262847240.1">
    <property type="nucleotide sequence ID" value="NZ_JANZYP010000060.1"/>
</dbReference>
<evidence type="ECO:0000256" key="1">
    <source>
        <dbReference type="SAM" id="MobiDB-lite"/>
    </source>
</evidence>
<comment type="caution">
    <text evidence="2">The sequence shown here is derived from an EMBL/GenBank/DDBJ whole genome shotgun (WGS) entry which is preliminary data.</text>
</comment>
<organism evidence="2 3">
    <name type="scientific">Sphaerisporangium corydalis</name>
    <dbReference type="NCBI Taxonomy" id="1441875"/>
    <lineage>
        <taxon>Bacteria</taxon>
        <taxon>Bacillati</taxon>
        <taxon>Actinomycetota</taxon>
        <taxon>Actinomycetes</taxon>
        <taxon>Streptosporangiales</taxon>
        <taxon>Streptosporangiaceae</taxon>
        <taxon>Sphaerisporangium</taxon>
    </lineage>
</organism>
<name>A0ABV9EVS0_9ACTN</name>
<dbReference type="EMBL" id="JBHSFN010000041">
    <property type="protein sequence ID" value="MFC4592089.1"/>
    <property type="molecule type" value="Genomic_DNA"/>
</dbReference>
<proteinExistence type="predicted"/>
<sequence>MSHHTRASGVTGAVPRPRRGAVTRRAGTALASAVLAGAAGLLVALPATSAHAATPATAPAATCAQATGDTAKGIICFLRYCDAFYCYYDCYLTAEARRKGSKPSSTIRVPKPKGTPPGQITRP</sequence>
<feature type="region of interest" description="Disordered" evidence="1">
    <location>
        <begin position="1"/>
        <end position="21"/>
    </location>
</feature>
<reference evidence="3" key="1">
    <citation type="journal article" date="2019" name="Int. J. Syst. Evol. Microbiol.">
        <title>The Global Catalogue of Microorganisms (GCM) 10K type strain sequencing project: providing services to taxonomists for standard genome sequencing and annotation.</title>
        <authorList>
            <consortium name="The Broad Institute Genomics Platform"/>
            <consortium name="The Broad Institute Genome Sequencing Center for Infectious Disease"/>
            <person name="Wu L."/>
            <person name="Ma J."/>
        </authorList>
    </citation>
    <scope>NUCLEOTIDE SEQUENCE [LARGE SCALE GENOMIC DNA]</scope>
    <source>
        <strain evidence="3">CCUG 49560</strain>
    </source>
</reference>
<dbReference type="InterPro" id="IPR006311">
    <property type="entry name" value="TAT_signal"/>
</dbReference>
<accession>A0ABV9EVS0</accession>